<reference evidence="1 2" key="1">
    <citation type="journal article" date="2022" name="Plant J.">
        <title>Chromosome-level genome of Camellia lanceoleosa provides a valuable resource for understanding genome evolution and self-incompatibility.</title>
        <authorList>
            <person name="Gong W."/>
            <person name="Xiao S."/>
            <person name="Wang L."/>
            <person name="Liao Z."/>
            <person name="Chang Y."/>
            <person name="Mo W."/>
            <person name="Hu G."/>
            <person name="Li W."/>
            <person name="Zhao G."/>
            <person name="Zhu H."/>
            <person name="Hu X."/>
            <person name="Ji K."/>
            <person name="Xiang X."/>
            <person name="Song Q."/>
            <person name="Yuan D."/>
            <person name="Jin S."/>
            <person name="Zhang L."/>
        </authorList>
    </citation>
    <scope>NUCLEOTIDE SEQUENCE [LARGE SCALE GENOMIC DNA]</scope>
    <source>
        <strain evidence="1">SQ_2022a</strain>
    </source>
</reference>
<evidence type="ECO:0000313" key="1">
    <source>
        <dbReference type="EMBL" id="KAI8021171.1"/>
    </source>
</evidence>
<name>A0ACC0IBU3_9ERIC</name>
<dbReference type="EMBL" id="CM045763">
    <property type="protein sequence ID" value="KAI8021171.1"/>
    <property type="molecule type" value="Genomic_DNA"/>
</dbReference>
<sequence length="158" mass="17626">MTVKFTLPTCHYVYSSKVLNYKKQSAVDEASESIQNESPGLAIPQKGPCLYRCCLQLPEFSVVSETFKRKKDAEQSAAEMALLKLGINAATDDTTVQDPRDELVLRLSYLFSNEFLKSLHPLSDHFRAALQRDGRLNGLVPISVLVSMIQNSVVYVKA</sequence>
<keyword evidence="2" id="KW-1185">Reference proteome</keyword>
<accession>A0ACC0IBU3</accession>
<organism evidence="1 2">
    <name type="scientific">Camellia lanceoleosa</name>
    <dbReference type="NCBI Taxonomy" id="1840588"/>
    <lineage>
        <taxon>Eukaryota</taxon>
        <taxon>Viridiplantae</taxon>
        <taxon>Streptophyta</taxon>
        <taxon>Embryophyta</taxon>
        <taxon>Tracheophyta</taxon>
        <taxon>Spermatophyta</taxon>
        <taxon>Magnoliopsida</taxon>
        <taxon>eudicotyledons</taxon>
        <taxon>Gunneridae</taxon>
        <taxon>Pentapetalae</taxon>
        <taxon>asterids</taxon>
        <taxon>Ericales</taxon>
        <taxon>Theaceae</taxon>
        <taxon>Camellia</taxon>
    </lineage>
</organism>
<comment type="caution">
    <text evidence="1">The sequence shown here is derived from an EMBL/GenBank/DDBJ whole genome shotgun (WGS) entry which is preliminary data.</text>
</comment>
<gene>
    <name evidence="1" type="ORF">LOK49_LG03G01159</name>
</gene>
<evidence type="ECO:0000313" key="2">
    <source>
        <dbReference type="Proteomes" id="UP001060215"/>
    </source>
</evidence>
<protein>
    <submittedName>
        <fullName evidence="1">Small RNA 2'-O-methyltransferase</fullName>
    </submittedName>
</protein>
<proteinExistence type="predicted"/>
<dbReference type="Proteomes" id="UP001060215">
    <property type="component" value="Chromosome 6"/>
</dbReference>